<protein>
    <submittedName>
        <fullName evidence="1">Uncharacterized protein</fullName>
    </submittedName>
</protein>
<reference evidence="2" key="1">
    <citation type="submission" date="2017-06" db="EMBL/GenBank/DDBJ databases">
        <authorList>
            <person name="Rodrigo-Torres L."/>
            <person name="Arahal R.D."/>
            <person name="Lucena T."/>
        </authorList>
    </citation>
    <scope>NUCLEOTIDE SEQUENCE [LARGE SCALE GENOMIC DNA]</scope>
    <source>
        <strain evidence="2">CECT 9190</strain>
    </source>
</reference>
<dbReference type="RefSeq" id="WP_087846923.1">
    <property type="nucleotide sequence ID" value="NZ_FYAK01000021.1"/>
</dbReference>
<evidence type="ECO:0000313" key="2">
    <source>
        <dbReference type="Proteomes" id="UP000195963"/>
    </source>
</evidence>
<dbReference type="AlphaFoldDB" id="A0A1Y6MRK9"/>
<sequence>MICSEEELQPKCPICAAQPVHTDEQQKFMICKKCGHKENFNDFMEEYEAKLFNEVTNSFSQSFEHAFKENKHIRFTKK</sequence>
<organism evidence="1 2">
    <name type="scientific">Photobacterium malacitanum</name>
    <dbReference type="NCBI Taxonomy" id="2204294"/>
    <lineage>
        <taxon>Bacteria</taxon>
        <taxon>Pseudomonadati</taxon>
        <taxon>Pseudomonadota</taxon>
        <taxon>Gammaproteobacteria</taxon>
        <taxon>Vibrionales</taxon>
        <taxon>Vibrionaceae</taxon>
        <taxon>Photobacterium</taxon>
    </lineage>
</organism>
<evidence type="ECO:0000313" key="1">
    <source>
        <dbReference type="EMBL" id="SMY39092.1"/>
    </source>
</evidence>
<name>A0A1Y6MRK9_9GAMM</name>
<keyword evidence="2" id="KW-1185">Reference proteome</keyword>
<gene>
    <name evidence="1" type="ORF">PMAL9190_03893</name>
</gene>
<dbReference type="EMBL" id="FYAK01000021">
    <property type="protein sequence ID" value="SMY39092.1"/>
    <property type="molecule type" value="Genomic_DNA"/>
</dbReference>
<proteinExistence type="predicted"/>
<accession>A0A1Y6MRK9</accession>
<dbReference type="Proteomes" id="UP000195963">
    <property type="component" value="Unassembled WGS sequence"/>
</dbReference>